<evidence type="ECO:0000313" key="4">
    <source>
        <dbReference type="EMBL" id="WED65061.1"/>
    </source>
</evidence>
<dbReference type="KEGG" id="slom:PXH66_22150"/>
<keyword evidence="5" id="KW-1185">Reference proteome</keyword>
<dbReference type="AlphaFoldDB" id="A0AAF0CNU5"/>
<dbReference type="Proteomes" id="UP001218638">
    <property type="component" value="Chromosome"/>
</dbReference>
<dbReference type="GO" id="GO:0016491">
    <property type="term" value="F:oxidoreductase activity"/>
    <property type="evidence" value="ECO:0007669"/>
    <property type="project" value="UniProtKB-KW"/>
</dbReference>
<organism evidence="4 5">
    <name type="scientific">Synoicihabitans lomoniglobus</name>
    <dbReference type="NCBI Taxonomy" id="2909285"/>
    <lineage>
        <taxon>Bacteria</taxon>
        <taxon>Pseudomonadati</taxon>
        <taxon>Verrucomicrobiota</taxon>
        <taxon>Opitutia</taxon>
        <taxon>Opitutales</taxon>
        <taxon>Opitutaceae</taxon>
        <taxon>Synoicihabitans</taxon>
    </lineage>
</organism>
<dbReference type="RefSeq" id="WP_330929447.1">
    <property type="nucleotide sequence ID" value="NZ_CP119075.1"/>
</dbReference>
<dbReference type="SUPFAM" id="SSF51735">
    <property type="entry name" value="NAD(P)-binding Rossmann-fold domains"/>
    <property type="match status" value="1"/>
</dbReference>
<dbReference type="PANTHER" id="PTHR43333">
    <property type="entry name" value="2-HACID_DH_C DOMAIN-CONTAINING PROTEIN"/>
    <property type="match status" value="1"/>
</dbReference>
<dbReference type="Pfam" id="PF02826">
    <property type="entry name" value="2-Hacid_dh_C"/>
    <property type="match status" value="1"/>
</dbReference>
<sequence>MKTSRINALIYRKLPEGTWDALRAEFPGVDFRLAGPPDLTAVDMAWPEVVCGNVPTAWAVEASSLRWLQIVSSGIDDYMVMADSSVVVTTAHGIHASIIAQHVLMTVLMLERGQPFFDRAAQERKWTRRPDVPRRIEGRTLGLVGFGAMGREIARLAAPWGMRIVATKRTPPEVPVTGVERFYPWDELDSLLVEADHVVLALPLTPATRGVLDARRIARLKPGAFVHNPSRGGLLDEVALHAALLAGRVGGVALDTFGDEPLSPESPWWSAPHAIITPHVAGHHAELGEQVLERFRRNLHRYIAGEHVTPVADFARGY</sequence>
<dbReference type="Gene3D" id="3.40.50.720">
    <property type="entry name" value="NAD(P)-binding Rossmann-like Domain"/>
    <property type="match status" value="2"/>
</dbReference>
<dbReference type="InterPro" id="IPR036291">
    <property type="entry name" value="NAD(P)-bd_dom_sf"/>
</dbReference>
<dbReference type="GO" id="GO:0051287">
    <property type="term" value="F:NAD binding"/>
    <property type="evidence" value="ECO:0007669"/>
    <property type="project" value="InterPro"/>
</dbReference>
<proteinExistence type="predicted"/>
<dbReference type="PANTHER" id="PTHR43333:SF1">
    <property type="entry name" value="D-ISOMER SPECIFIC 2-HYDROXYACID DEHYDROGENASE NAD-BINDING DOMAIN-CONTAINING PROTEIN"/>
    <property type="match status" value="1"/>
</dbReference>
<gene>
    <name evidence="4" type="ORF">PXH66_22150</name>
</gene>
<dbReference type="EMBL" id="CP119075">
    <property type="protein sequence ID" value="WED65061.1"/>
    <property type="molecule type" value="Genomic_DNA"/>
</dbReference>
<accession>A0AAF0CNU5</accession>
<evidence type="ECO:0000256" key="1">
    <source>
        <dbReference type="ARBA" id="ARBA00023002"/>
    </source>
</evidence>
<evidence type="ECO:0000259" key="3">
    <source>
        <dbReference type="Pfam" id="PF02826"/>
    </source>
</evidence>
<keyword evidence="1" id="KW-0560">Oxidoreductase</keyword>
<reference evidence="4" key="1">
    <citation type="submission" date="2023-03" db="EMBL/GenBank/DDBJ databases">
        <title>Lomoglobus Profundus gen. nov., sp. nov., a novel member of the phylum Verrucomicrobia, isolated from deep-marine sediment of South China Sea.</title>
        <authorList>
            <person name="Ahmad T."/>
            <person name="Ishaq S.E."/>
            <person name="Wang F."/>
        </authorList>
    </citation>
    <scope>NUCLEOTIDE SEQUENCE</scope>
    <source>
        <strain evidence="4">LMO-M01</strain>
    </source>
</reference>
<name>A0AAF0CNU5_9BACT</name>
<dbReference type="CDD" id="cd05300">
    <property type="entry name" value="2-Hacid_dh_1"/>
    <property type="match status" value="1"/>
</dbReference>
<evidence type="ECO:0000313" key="5">
    <source>
        <dbReference type="Proteomes" id="UP001218638"/>
    </source>
</evidence>
<keyword evidence="2" id="KW-0520">NAD</keyword>
<evidence type="ECO:0000256" key="2">
    <source>
        <dbReference type="ARBA" id="ARBA00023027"/>
    </source>
</evidence>
<feature type="domain" description="D-isomer specific 2-hydroxyacid dehydrogenase NAD-binding" evidence="3">
    <location>
        <begin position="105"/>
        <end position="281"/>
    </location>
</feature>
<dbReference type="InterPro" id="IPR006140">
    <property type="entry name" value="D-isomer_DH_NAD-bd"/>
</dbReference>
<protein>
    <submittedName>
        <fullName evidence="4">D-2-hydroxyacid dehydrogenase</fullName>
    </submittedName>
</protein>